<reference evidence="2" key="1">
    <citation type="submission" date="2017-09" db="EMBL/GenBank/DDBJ databases">
        <title>Depth-based differentiation of microbial function through sediment-hosted aquifers and enrichment of novel symbionts in the deep terrestrial subsurface.</title>
        <authorList>
            <person name="Probst A.J."/>
            <person name="Ladd B."/>
            <person name="Jarett J.K."/>
            <person name="Geller-Mcgrath D.E."/>
            <person name="Sieber C.M.K."/>
            <person name="Emerson J.B."/>
            <person name="Anantharaman K."/>
            <person name="Thomas B.C."/>
            <person name="Malmstrom R."/>
            <person name="Stieglmeier M."/>
            <person name="Klingl A."/>
            <person name="Woyke T."/>
            <person name="Ryan C.M."/>
            <person name="Banfield J.F."/>
        </authorList>
    </citation>
    <scope>NUCLEOTIDE SEQUENCE [LARGE SCALE GENOMIC DNA]</scope>
</reference>
<evidence type="ECO:0008006" key="3">
    <source>
        <dbReference type="Google" id="ProtNLM"/>
    </source>
</evidence>
<evidence type="ECO:0000313" key="1">
    <source>
        <dbReference type="EMBL" id="PIU03573.1"/>
    </source>
</evidence>
<dbReference type="AlphaFoldDB" id="A0A2M6XD20"/>
<dbReference type="Proteomes" id="UP000228996">
    <property type="component" value="Unassembled WGS sequence"/>
</dbReference>
<name>A0A2M6XD20_9BACT</name>
<dbReference type="NCBIfam" id="TIGR04256">
    <property type="entry name" value="GxxExxY"/>
    <property type="match status" value="1"/>
</dbReference>
<dbReference type="InterPro" id="IPR026350">
    <property type="entry name" value="GxxExxY"/>
</dbReference>
<gene>
    <name evidence="1" type="ORF">COT44_02600</name>
</gene>
<dbReference type="EMBL" id="PEYO01000014">
    <property type="protein sequence ID" value="PIU03573.1"/>
    <property type="molecule type" value="Genomic_DNA"/>
</dbReference>
<evidence type="ECO:0000313" key="2">
    <source>
        <dbReference type="Proteomes" id="UP000228996"/>
    </source>
</evidence>
<dbReference type="Pfam" id="PF13366">
    <property type="entry name" value="PDDEXK_3"/>
    <property type="match status" value="1"/>
</dbReference>
<comment type="caution">
    <text evidence="1">The sequence shown here is derived from an EMBL/GenBank/DDBJ whole genome shotgun (WGS) entry which is preliminary data.</text>
</comment>
<sequence>MNENKYPESELTELSVNQIPHKSQPKVSIKVILELKSTKEINNEHVRQMISYLKATNIKIGLILNFGKSKLEIKRIIL</sequence>
<organism evidence="1 2">
    <name type="scientific">Candidatus Shapirobacteria bacterium CG08_land_8_20_14_0_20_39_18</name>
    <dbReference type="NCBI Taxonomy" id="1974883"/>
    <lineage>
        <taxon>Bacteria</taxon>
        <taxon>Candidatus Shapironibacteriota</taxon>
    </lineage>
</organism>
<proteinExistence type="predicted"/>
<accession>A0A2M6XD20</accession>
<protein>
    <recommendedName>
        <fullName evidence="3">GxxExxY protein</fullName>
    </recommendedName>
</protein>